<evidence type="ECO:0000259" key="13">
    <source>
        <dbReference type="SMART" id="SM00939"/>
    </source>
</evidence>
<proteinExistence type="inferred from homology"/>
<evidence type="ECO:0000256" key="6">
    <source>
        <dbReference type="ARBA" id="ARBA00014682"/>
    </source>
</evidence>
<dbReference type="InterPro" id="IPR036313">
    <property type="entry name" value="PepX_N_dom_sf"/>
</dbReference>
<dbReference type="STRING" id="53444.AYR59_03625"/>
<dbReference type="Gene3D" id="2.60.120.260">
    <property type="entry name" value="Galactose-binding domain-like"/>
    <property type="match status" value="1"/>
</dbReference>
<evidence type="ECO:0000256" key="7">
    <source>
        <dbReference type="ARBA" id="ARBA00022438"/>
    </source>
</evidence>
<evidence type="ECO:0000256" key="10">
    <source>
        <dbReference type="ARBA" id="ARBA00022825"/>
    </source>
</evidence>
<evidence type="ECO:0000313" key="15">
    <source>
        <dbReference type="EMBL" id="KRN78618.1"/>
    </source>
</evidence>
<comment type="subunit">
    <text evidence="4">Homodimer.</text>
</comment>
<evidence type="ECO:0000259" key="14">
    <source>
        <dbReference type="SMART" id="SM00940"/>
    </source>
</evidence>
<dbReference type="SUPFAM" id="SSF81761">
    <property type="entry name" value="X-Prolyl dipeptidyl aminopeptidase PepX, N-terminal domain"/>
    <property type="match status" value="1"/>
</dbReference>
<evidence type="ECO:0000256" key="3">
    <source>
        <dbReference type="ARBA" id="ARBA00010819"/>
    </source>
</evidence>
<dbReference type="AlphaFoldDB" id="A0A0R2JV63"/>
<accession>A0A0R2JV63</accession>
<comment type="similarity">
    <text evidence="3">Belongs to the peptidase S15 family.</text>
</comment>
<dbReference type="GO" id="GO:0008236">
    <property type="term" value="F:serine-type peptidase activity"/>
    <property type="evidence" value="ECO:0007669"/>
    <property type="project" value="UniProtKB-KW"/>
</dbReference>
<dbReference type="Pfam" id="PF08530">
    <property type="entry name" value="PepX_C"/>
    <property type="match status" value="1"/>
</dbReference>
<dbReference type="OrthoDB" id="319764at2"/>
<keyword evidence="16" id="KW-1185">Reference proteome</keyword>
<evidence type="ECO:0000256" key="1">
    <source>
        <dbReference type="ARBA" id="ARBA00000123"/>
    </source>
</evidence>
<dbReference type="GO" id="GO:0004177">
    <property type="term" value="F:aminopeptidase activity"/>
    <property type="evidence" value="ECO:0007669"/>
    <property type="project" value="UniProtKB-KW"/>
</dbReference>
<dbReference type="InterPro" id="IPR015251">
    <property type="entry name" value="PepX_N_dom"/>
</dbReference>
<dbReference type="NCBIfam" id="NF003781">
    <property type="entry name" value="PRK05371.1-2"/>
    <property type="match status" value="1"/>
</dbReference>
<evidence type="ECO:0000256" key="11">
    <source>
        <dbReference type="ARBA" id="ARBA00030045"/>
    </source>
</evidence>
<name>A0A0R2JV63_9LACO</name>
<gene>
    <name evidence="15" type="ORF">IV52_GL000894</name>
</gene>
<dbReference type="GO" id="GO:0008239">
    <property type="term" value="F:dipeptidyl-peptidase activity"/>
    <property type="evidence" value="ECO:0007669"/>
    <property type="project" value="UniProtKB-EC"/>
</dbReference>
<reference evidence="15 16" key="1">
    <citation type="journal article" date="2015" name="Genome Announc.">
        <title>Expanding the biotechnology potential of lactobacilli through comparative genomics of 213 strains and associated genera.</title>
        <authorList>
            <person name="Sun Z."/>
            <person name="Harris H.M."/>
            <person name="McCann A."/>
            <person name="Guo C."/>
            <person name="Argimon S."/>
            <person name="Zhang W."/>
            <person name="Yang X."/>
            <person name="Jeffery I.B."/>
            <person name="Cooney J.C."/>
            <person name="Kagawa T.F."/>
            <person name="Liu W."/>
            <person name="Song Y."/>
            <person name="Salvetti E."/>
            <person name="Wrobel A."/>
            <person name="Rasinkangas P."/>
            <person name="Parkhill J."/>
            <person name="Rea M.C."/>
            <person name="O'Sullivan O."/>
            <person name="Ritari J."/>
            <person name="Douillard F.P."/>
            <person name="Paul Ross R."/>
            <person name="Yang R."/>
            <person name="Briner A.E."/>
            <person name="Felis G.E."/>
            <person name="de Vos W.M."/>
            <person name="Barrangou R."/>
            <person name="Klaenhammer T.R."/>
            <person name="Caufield P.W."/>
            <person name="Cui Y."/>
            <person name="Zhang H."/>
            <person name="O'Toole P.W."/>
        </authorList>
    </citation>
    <scope>NUCLEOTIDE SEQUENCE [LARGE SCALE GENOMIC DNA]</scope>
    <source>
        <strain evidence="15 16">DSM 20690</strain>
    </source>
</reference>
<dbReference type="GeneID" id="61249968"/>
<sequence>MKINQFAQLHPEITTIKNELNTIGFPTSATTTTALFKNFLQTIFWQFPATSDFYAELDQYLATPSTSLGRFIKDKESITNEVFYLVALQLLDFEADDDFQIESPIASMKNLGLFTLNNIKSTNDLVTAYYNLLNTHTKNGLTLIDKLAAQGYYTQHHFKPNQQLIFNGKAQATFLAQNFIYETVYVQTDFDSDFDGKNDLIKVEITRPKTNMKVAVAYTASPYDQGTNDLLGEKLTHNVNVSLTKKPVKKNKLMQTSSLIRGKKPLNQQPATNATHTHTPKPGYTLNDYLLVRGFASVYAAGIGTVDSDGLQTCGDAQQTASTIAVIEWLHGDRTAYTNRTDYIPVKANWSNGNVAMTGRSYLGTLAVAAATTGVKGLKTIIAEAAISSWYDYYRENGLVIAPGGFQGEDADVLAGETFSRSLRLGDYQKIKPAFIKELSHLTSGQDRKTGSYNQFWHNRNYRNNLKNIKADIMLVHGLNDWNVKLKNPAKLWRGIQQLPISKKLILHQGQHIYINAFPSFDFSDLVNLWLTHELYNINNQAEKIIPNVIVQDNVKADTWNSKPNWLSQTTTNFPLVFSKTQFKNEIAPQQFIKYCQNPDKWQTDLLNPRNDTLNDNRLIANININHDTTINGNVTIKLRIKSNQDIGMISALLLDSGNANRLQESPTILKKNGVQLGYRWYTDDLRELLQNKQQTPFKIISRAHLNLQNRHDSSQNEIIEPDKFYDVSFDLQPTYYHLPAGRKLTLVLYATDFQMTIRGNQAIHYKIDQEHSSLDIPFQ</sequence>
<dbReference type="Proteomes" id="UP000051565">
    <property type="component" value="Unassembled WGS sequence"/>
</dbReference>
<protein>
    <recommendedName>
        <fullName evidence="6">Xaa-Pro dipeptidyl-peptidase</fullName>
        <ecNumber evidence="5">3.4.14.11</ecNumber>
    </recommendedName>
    <alternativeName>
        <fullName evidence="12">X-Pro dipeptidyl-peptidase</fullName>
    </alternativeName>
    <alternativeName>
        <fullName evidence="11">X-prolyl-dipeptidyl aminopeptidase</fullName>
    </alternativeName>
</protein>
<dbReference type="Pfam" id="PF09168">
    <property type="entry name" value="PepX_N"/>
    <property type="match status" value="1"/>
</dbReference>
<evidence type="ECO:0000256" key="12">
    <source>
        <dbReference type="ARBA" id="ARBA00031951"/>
    </source>
</evidence>
<evidence type="ECO:0000256" key="8">
    <source>
        <dbReference type="ARBA" id="ARBA00022670"/>
    </source>
</evidence>
<keyword evidence="10" id="KW-0720">Serine protease</keyword>
<feature type="domain" description="Xaa-Pro dipeptidyl-peptidase C-terminal" evidence="13">
    <location>
        <begin position="528"/>
        <end position="776"/>
    </location>
</feature>
<dbReference type="RefSeq" id="WP_054645875.1">
    <property type="nucleotide sequence ID" value="NZ_FUXS01000002.1"/>
</dbReference>
<dbReference type="EMBL" id="JQBT01000033">
    <property type="protein sequence ID" value="KRN78618.1"/>
    <property type="molecule type" value="Genomic_DNA"/>
</dbReference>
<keyword evidence="8" id="KW-0645">Protease</keyword>
<evidence type="ECO:0000256" key="5">
    <source>
        <dbReference type="ARBA" id="ARBA00012463"/>
    </source>
</evidence>
<organism evidence="15 16">
    <name type="scientific">Fructilactobacillus lindneri DSM 20690 = JCM 11027</name>
    <dbReference type="NCBI Taxonomy" id="1122148"/>
    <lineage>
        <taxon>Bacteria</taxon>
        <taxon>Bacillati</taxon>
        <taxon>Bacillota</taxon>
        <taxon>Bacilli</taxon>
        <taxon>Lactobacillales</taxon>
        <taxon>Lactobacillaceae</taxon>
        <taxon>Fructilactobacillus</taxon>
    </lineage>
</organism>
<dbReference type="SMART" id="SM00940">
    <property type="entry name" value="PepX_N"/>
    <property type="match status" value="1"/>
</dbReference>
<evidence type="ECO:0000256" key="9">
    <source>
        <dbReference type="ARBA" id="ARBA00022801"/>
    </source>
</evidence>
<comment type="catalytic activity">
    <reaction evidence="1">
        <text>Hydrolyzes Xaa-Pro-|- bonds to release unblocked, N-terminal dipeptides from substrates including Ala-Pro-|-p-nitroanilide and (sequentially) Tyr-Pro-|-Phe-Pro-|-Gly-Pro-|-Ile.</text>
        <dbReference type="EC" id="3.4.14.11"/>
    </reaction>
</comment>
<feature type="domain" description="X-Prolyl dipeptidyl aminopeptidase PepX N-terminal" evidence="14">
    <location>
        <begin position="1"/>
        <end position="152"/>
    </location>
</feature>
<dbReference type="SUPFAM" id="SSF53474">
    <property type="entry name" value="alpha/beta-Hydrolases"/>
    <property type="match status" value="1"/>
</dbReference>
<dbReference type="InterPro" id="IPR008979">
    <property type="entry name" value="Galactose-bd-like_sf"/>
</dbReference>
<dbReference type="PATRIC" id="fig|1122148.6.peg.919"/>
<dbReference type="Pfam" id="PF02129">
    <property type="entry name" value="Peptidase_S15"/>
    <property type="match status" value="1"/>
</dbReference>
<dbReference type="InterPro" id="IPR029058">
    <property type="entry name" value="AB_hydrolase_fold"/>
</dbReference>
<evidence type="ECO:0000256" key="4">
    <source>
        <dbReference type="ARBA" id="ARBA00011738"/>
    </source>
</evidence>
<keyword evidence="7" id="KW-0031">Aminopeptidase</keyword>
<dbReference type="EC" id="3.4.14.11" evidence="5"/>
<dbReference type="GO" id="GO:0006508">
    <property type="term" value="P:proteolysis"/>
    <property type="evidence" value="ECO:0007669"/>
    <property type="project" value="UniProtKB-KW"/>
</dbReference>
<comment type="function">
    <text evidence="2">Removes N-terminal dipeptides sequentially from polypeptides having unsubstituted N-termini provided that the penultimate residue is proline.</text>
</comment>
<dbReference type="InterPro" id="IPR008252">
    <property type="entry name" value="Pept_S15_Xpro"/>
</dbReference>
<comment type="caution">
    <text evidence="15">The sequence shown here is derived from an EMBL/GenBank/DDBJ whole genome shotgun (WGS) entry which is preliminary data.</text>
</comment>
<dbReference type="PRINTS" id="PR00923">
    <property type="entry name" value="LACTOPTASE"/>
</dbReference>
<dbReference type="Gene3D" id="1.10.246.70">
    <property type="match status" value="1"/>
</dbReference>
<dbReference type="Gene3D" id="3.40.50.1820">
    <property type="entry name" value="alpha/beta hydrolase"/>
    <property type="match status" value="1"/>
</dbReference>
<dbReference type="InterPro" id="IPR000383">
    <property type="entry name" value="Xaa-Pro-like_dom"/>
</dbReference>
<dbReference type="SUPFAM" id="SSF49785">
    <property type="entry name" value="Galactose-binding domain-like"/>
    <property type="match status" value="1"/>
</dbReference>
<dbReference type="SMART" id="SM00939">
    <property type="entry name" value="PepX_C"/>
    <property type="match status" value="1"/>
</dbReference>
<evidence type="ECO:0000313" key="16">
    <source>
        <dbReference type="Proteomes" id="UP000051565"/>
    </source>
</evidence>
<evidence type="ECO:0000256" key="2">
    <source>
        <dbReference type="ARBA" id="ARBA00003997"/>
    </source>
</evidence>
<dbReference type="InterPro" id="IPR013736">
    <property type="entry name" value="Xaa-Pro_dipept_C"/>
</dbReference>
<keyword evidence="9" id="KW-0378">Hydrolase</keyword>